<protein>
    <submittedName>
        <fullName evidence="1">Uncharacterized protein</fullName>
    </submittedName>
</protein>
<dbReference type="AlphaFoldDB" id="A0A0G4H0H6"/>
<sequence length="152" mass="15997">MQGRKQDKERPRSTGRVSLTADCSALHHSISGAPGLNTGLAVPTDASVDTRLAAPALNALCPSTTMHTKALAPTLPALTLPPSMRTDARAPTLTTLDLSPTMYTQELPVCVSLRSCPPMGRGDLHQNPPLTITRSAARHLRKGWGKAFAGGP</sequence>
<dbReference type="VEuPathDB" id="CryptoDB:Cvel_24201"/>
<proteinExistence type="predicted"/>
<accession>A0A0G4H0H6</accession>
<reference evidence="1" key="1">
    <citation type="submission" date="2014-11" db="EMBL/GenBank/DDBJ databases">
        <authorList>
            <person name="Otto D Thomas"/>
            <person name="Naeem Raeece"/>
        </authorList>
    </citation>
    <scope>NUCLEOTIDE SEQUENCE</scope>
</reference>
<dbReference type="EMBL" id="CDMZ01001749">
    <property type="protein sequence ID" value="CEM37018.1"/>
    <property type="molecule type" value="Genomic_DNA"/>
</dbReference>
<organism evidence="1">
    <name type="scientific">Chromera velia CCMP2878</name>
    <dbReference type="NCBI Taxonomy" id="1169474"/>
    <lineage>
        <taxon>Eukaryota</taxon>
        <taxon>Sar</taxon>
        <taxon>Alveolata</taxon>
        <taxon>Colpodellida</taxon>
        <taxon>Chromeraceae</taxon>
        <taxon>Chromera</taxon>
    </lineage>
</organism>
<gene>
    <name evidence="1" type="ORF">Cvel_24201</name>
</gene>
<evidence type="ECO:0000313" key="1">
    <source>
        <dbReference type="EMBL" id="CEM37018.1"/>
    </source>
</evidence>
<name>A0A0G4H0H6_9ALVE</name>